<reference evidence="3" key="1">
    <citation type="submission" date="2016-11" db="EMBL/GenBank/DDBJ databases">
        <authorList>
            <person name="Varghese N."/>
            <person name="Submissions S."/>
        </authorList>
    </citation>
    <scope>NUCLEOTIDE SEQUENCE [LARGE SCALE GENOMIC DNA]</scope>
    <source>
        <strain evidence="3">USBA-503</strain>
    </source>
</reference>
<dbReference type="EMBL" id="FRAF01000009">
    <property type="protein sequence ID" value="SHK13337.1"/>
    <property type="molecule type" value="Genomic_DNA"/>
</dbReference>
<dbReference type="AlphaFoldDB" id="A0A1M6PZM1"/>
<protein>
    <submittedName>
        <fullName evidence="2">GDSL-like Lipase/Acylhydrolase family protein</fullName>
    </submittedName>
</protein>
<gene>
    <name evidence="2" type="ORF">SAMN05443507_1098</name>
</gene>
<dbReference type="InterPro" id="IPR013830">
    <property type="entry name" value="SGNH_hydro"/>
</dbReference>
<dbReference type="RefSeq" id="WP_072873745.1">
    <property type="nucleotide sequence ID" value="NZ_FRAF01000009.1"/>
</dbReference>
<organism evidence="2 3">
    <name type="scientific">Alicyclobacillus tolerans</name>
    <dbReference type="NCBI Taxonomy" id="90970"/>
    <lineage>
        <taxon>Bacteria</taxon>
        <taxon>Bacillati</taxon>
        <taxon>Bacillota</taxon>
        <taxon>Bacilli</taxon>
        <taxon>Bacillales</taxon>
        <taxon>Alicyclobacillaceae</taxon>
        <taxon>Alicyclobacillus</taxon>
    </lineage>
</organism>
<dbReference type="Proteomes" id="UP000184016">
    <property type="component" value="Unassembled WGS sequence"/>
</dbReference>
<feature type="domain" description="SGNH hydrolase-type esterase" evidence="1">
    <location>
        <begin position="6"/>
        <end position="203"/>
    </location>
</feature>
<dbReference type="GO" id="GO:0016787">
    <property type="term" value="F:hydrolase activity"/>
    <property type="evidence" value="ECO:0007669"/>
    <property type="project" value="UniProtKB-KW"/>
</dbReference>
<evidence type="ECO:0000259" key="1">
    <source>
        <dbReference type="Pfam" id="PF13472"/>
    </source>
</evidence>
<dbReference type="STRING" id="1830138.SAMN05443507_1098"/>
<keyword evidence="3" id="KW-1185">Reference proteome</keyword>
<dbReference type="CDD" id="cd00229">
    <property type="entry name" value="SGNH_hydrolase"/>
    <property type="match status" value="1"/>
</dbReference>
<dbReference type="Pfam" id="PF13472">
    <property type="entry name" value="Lipase_GDSL_2"/>
    <property type="match status" value="1"/>
</dbReference>
<keyword evidence="2" id="KW-0378">Hydrolase</keyword>
<dbReference type="SUPFAM" id="SSF52266">
    <property type="entry name" value="SGNH hydrolase"/>
    <property type="match status" value="1"/>
</dbReference>
<dbReference type="Gene3D" id="3.40.50.1110">
    <property type="entry name" value="SGNH hydrolase"/>
    <property type="match status" value="1"/>
</dbReference>
<evidence type="ECO:0000313" key="3">
    <source>
        <dbReference type="Proteomes" id="UP000184016"/>
    </source>
</evidence>
<dbReference type="InterPro" id="IPR036514">
    <property type="entry name" value="SGNH_hydro_sf"/>
</dbReference>
<accession>A0A1M6PZM1</accession>
<proteinExistence type="predicted"/>
<evidence type="ECO:0000313" key="2">
    <source>
        <dbReference type="EMBL" id="SHK13337.1"/>
    </source>
</evidence>
<dbReference type="OrthoDB" id="26855at2"/>
<sequence length="218" mass="23710">MSLYIALGDSITAGECASSWSLAYPSLVTSMLSQRRSIWNGEVLAEPGWTSQDLFYYVTNHSPVYLEQAKVVSLWVGGDNLVDAARQILGGAPRSAIHKALVGYSQSLAALLQMIRQISRAQIIVCTQYNPFPNSPIASETIEALNTATLSVASRMQTSVAPCHTWFAGRQAELIYGYRNGKIQDVLTSPIAPVHPNNLGHRVIAQNLVPLVRSQPMG</sequence>
<name>A0A1M6PZM1_9BACL</name>